<gene>
    <name evidence="1" type="ORF">C1Y40_00409</name>
</gene>
<accession>A0A2S8BRS6</accession>
<dbReference type="AlphaFoldDB" id="A0A2S8BRS6"/>
<dbReference type="Proteomes" id="UP000238296">
    <property type="component" value="Unassembled WGS sequence"/>
</dbReference>
<dbReference type="EMBL" id="PPEA01000070">
    <property type="protein sequence ID" value="PQM49362.1"/>
    <property type="molecule type" value="Genomic_DNA"/>
</dbReference>
<comment type="caution">
    <text evidence="1">The sequence shown here is derived from an EMBL/GenBank/DDBJ whole genome shotgun (WGS) entry which is preliminary data.</text>
</comment>
<protein>
    <submittedName>
        <fullName evidence="1">Uncharacterized protein</fullName>
    </submittedName>
</protein>
<proteinExistence type="predicted"/>
<evidence type="ECO:0000313" key="2">
    <source>
        <dbReference type="Proteomes" id="UP000238296"/>
    </source>
</evidence>
<sequence>MARAPVRWSAGARWSALPPNERTLLLTDSVKLLTQQPFPALRISADQRLRAAGPLLGPPPAGAPAERHLAANPALVDELAAALLPVLK</sequence>
<evidence type="ECO:0000313" key="1">
    <source>
        <dbReference type="EMBL" id="PQM49362.1"/>
    </source>
</evidence>
<reference evidence="1 2" key="1">
    <citation type="journal article" date="2017" name="Int. J. Syst. Evol. Microbiol.">
        <title>Mycobacterium talmoniae sp. nov., a slowly growing mycobacterium isolated from human respiratory samples.</title>
        <authorList>
            <person name="Davidson R.M."/>
            <person name="DeGroote M.A."/>
            <person name="Marola J.L."/>
            <person name="Buss S."/>
            <person name="Jones V."/>
            <person name="McNeil M.R."/>
            <person name="Freifeld A.G."/>
            <person name="Elaine Epperson L."/>
            <person name="Hasan N.A."/>
            <person name="Jackson M."/>
            <person name="Iwen P.C."/>
            <person name="Salfinger M."/>
            <person name="Strong M."/>
        </authorList>
    </citation>
    <scope>NUCLEOTIDE SEQUENCE [LARGE SCALE GENOMIC DNA]</scope>
    <source>
        <strain evidence="1 2">ATCC BAA-2683</strain>
    </source>
</reference>
<organism evidence="1 2">
    <name type="scientific">Mycobacterium talmoniae</name>
    <dbReference type="NCBI Taxonomy" id="1858794"/>
    <lineage>
        <taxon>Bacteria</taxon>
        <taxon>Bacillati</taxon>
        <taxon>Actinomycetota</taxon>
        <taxon>Actinomycetes</taxon>
        <taxon>Mycobacteriales</taxon>
        <taxon>Mycobacteriaceae</taxon>
        <taxon>Mycobacterium</taxon>
    </lineage>
</organism>
<name>A0A2S8BRS6_9MYCO</name>